<gene>
    <name evidence="1" type="ORF">G4G71_13430</name>
</gene>
<proteinExistence type="predicted"/>
<name>A0A7Z3BL72_9PSED</name>
<evidence type="ECO:0000313" key="1">
    <source>
        <dbReference type="EMBL" id="QJP08831.1"/>
    </source>
</evidence>
<keyword evidence="2" id="KW-1185">Reference proteome</keyword>
<dbReference type="RefSeq" id="WP_169938303.1">
    <property type="nucleotide sequence ID" value="NZ_CP048833.1"/>
</dbReference>
<reference evidence="1 2" key="1">
    <citation type="submission" date="2020-02" db="EMBL/GenBank/DDBJ databases">
        <title>Complete genome sequence of Pseudomonas multiresinivorans ORNL1.</title>
        <authorList>
            <person name="Podar M."/>
        </authorList>
    </citation>
    <scope>NUCLEOTIDE SEQUENCE [LARGE SCALE GENOMIC DNA]</scope>
    <source>
        <strain evidence="2">populi</strain>
    </source>
</reference>
<sequence length="77" mass="8231">MNTLNSFEGGSARFPHWDEEVVESAGPGFCGPNEAEVGFLLPQLLSSPGCPSRSRAVEFGAALVRWLKRAPISAKSL</sequence>
<protein>
    <submittedName>
        <fullName evidence="1">Uncharacterized protein</fullName>
    </submittedName>
</protein>
<evidence type="ECO:0000313" key="2">
    <source>
        <dbReference type="Proteomes" id="UP000502549"/>
    </source>
</evidence>
<dbReference type="EMBL" id="CP048833">
    <property type="protein sequence ID" value="QJP08831.1"/>
    <property type="molecule type" value="Genomic_DNA"/>
</dbReference>
<dbReference type="KEGG" id="pmui:G4G71_13430"/>
<dbReference type="Proteomes" id="UP000502549">
    <property type="component" value="Chromosome"/>
</dbReference>
<accession>A0A7Z3BL72</accession>
<dbReference type="AlphaFoldDB" id="A0A7Z3BL72"/>
<organism evidence="1 2">
    <name type="scientific">Pseudomonas multiresinivorans</name>
    <dbReference type="NCBI Taxonomy" id="95301"/>
    <lineage>
        <taxon>Bacteria</taxon>
        <taxon>Pseudomonadati</taxon>
        <taxon>Pseudomonadota</taxon>
        <taxon>Gammaproteobacteria</taxon>
        <taxon>Pseudomonadales</taxon>
        <taxon>Pseudomonadaceae</taxon>
        <taxon>Pseudomonas</taxon>
    </lineage>
</organism>